<dbReference type="SUPFAM" id="SSF51126">
    <property type="entry name" value="Pectin lyase-like"/>
    <property type="match status" value="1"/>
</dbReference>
<dbReference type="InterPro" id="IPR011050">
    <property type="entry name" value="Pectin_lyase_fold/virulence"/>
</dbReference>
<gene>
    <name evidence="2" type="ORF">FRACYDRAFT_240713</name>
</gene>
<reference evidence="2 3" key="1">
    <citation type="submission" date="2016-09" db="EMBL/GenBank/DDBJ databases">
        <title>Extensive genetic diversity and differential bi-allelic expression allows diatom success in the polar Southern Ocean.</title>
        <authorList>
            <consortium name="DOE Joint Genome Institute"/>
            <person name="Mock T."/>
            <person name="Otillar R.P."/>
            <person name="Strauss J."/>
            <person name="Dupont C."/>
            <person name="Frickenhaus S."/>
            <person name="Maumus F."/>
            <person name="Mcmullan M."/>
            <person name="Sanges R."/>
            <person name="Schmutz J."/>
            <person name="Toseland A."/>
            <person name="Valas R."/>
            <person name="Veluchamy A."/>
            <person name="Ward B.J."/>
            <person name="Allen A."/>
            <person name="Barry K."/>
            <person name="Falciatore A."/>
            <person name="Ferrante M."/>
            <person name="Fortunato A.E."/>
            <person name="Gloeckner G."/>
            <person name="Gruber A."/>
            <person name="Hipkin R."/>
            <person name="Janech M."/>
            <person name="Kroth P."/>
            <person name="Leese F."/>
            <person name="Lindquist E."/>
            <person name="Lyon B.R."/>
            <person name="Martin J."/>
            <person name="Mayer C."/>
            <person name="Parker M."/>
            <person name="Quesneville H."/>
            <person name="Raymond J."/>
            <person name="Uhlig C."/>
            <person name="Valentin K.U."/>
            <person name="Worden A.Z."/>
            <person name="Armbrust E.V."/>
            <person name="Bowler C."/>
            <person name="Green B."/>
            <person name="Moulton V."/>
            <person name="Van Oosterhout C."/>
            <person name="Grigoriev I."/>
        </authorList>
    </citation>
    <scope>NUCLEOTIDE SEQUENCE [LARGE SCALE GENOMIC DNA]</scope>
    <source>
        <strain evidence="2 3">CCMP1102</strain>
    </source>
</reference>
<dbReference type="KEGG" id="fcy:FRACYDRAFT_240713"/>
<sequence>MVFTKHRLIMDGTGSNTNHVESLLQSIYDSRKECEQRNDNDDDDNGGGGILRVLFKNSNKDAAKDACFNVHSLIAEQSTGCNSLFQQKNLKENNNNVVLLPEFIEPQLWLLCISWMYFGRLCFHPNIINHAKSKNISDNDDDDAVTLSTFLALWKVAADTGIDMKGLQQYCLKRIEECLEYKNYETIHNFSKQNKLYELEQKSQRFQTSDSSRDIIVKQKLEYGKELQNLSQQQSNLKSKENYYQQKLRDVDKQWQTILKEQNYHHQLEAIQEENLKLKHGNDSMTTTTTTTTDLYPSEKFKAEGGIGHVVYDNASDQDAQGTAKYGEKDSSDNWDDFEIAPPSPPTKYHYETYGIVYSHGTIIHAIEKAESGDRIYIGGSMIDRNENWDKKIRNEDFWICDDLIEIDKSLEIISLDESSPENTIVMVCGGIRIKQDGCIRFANLTLKYGYVDYIPQDDDPLVEIESESAKLFMENCILDMGTELQEMNDAKECRCGEGKTKLNRGVVSGILVECAETVVLNGCRFTGGCGSSVLCLYDPYMHWYTTKSILDIRNCSFSNTCAMNTKIASTEQPSPPLSVLELCRIHQLNEKKNPSVDHKVYLSNNKITNNFNAAVGYRSFYDDRRTRNKESQTSSVKLLEAKQKDIEGDVASASVQAMLSRDSFEILFSENIIKSNGLGLDRNLWIDGVQSSHGDNDEGTVGQQRQKKQKVAATEESEKKPFPDGDIILAVEEIYVDMYSSTFNPYYFLMGEPCKRPYYHEKGSDDGSDDY</sequence>
<dbReference type="AlphaFoldDB" id="A0A1E7F7N0"/>
<dbReference type="InterPro" id="IPR011333">
    <property type="entry name" value="SKP1/BTB/POZ_sf"/>
</dbReference>
<name>A0A1E7F7N0_9STRA</name>
<evidence type="ECO:0000313" key="3">
    <source>
        <dbReference type="Proteomes" id="UP000095751"/>
    </source>
</evidence>
<dbReference type="InParanoid" id="A0A1E7F7N0"/>
<organism evidence="2 3">
    <name type="scientific">Fragilariopsis cylindrus CCMP1102</name>
    <dbReference type="NCBI Taxonomy" id="635003"/>
    <lineage>
        <taxon>Eukaryota</taxon>
        <taxon>Sar</taxon>
        <taxon>Stramenopiles</taxon>
        <taxon>Ochrophyta</taxon>
        <taxon>Bacillariophyta</taxon>
        <taxon>Bacillariophyceae</taxon>
        <taxon>Bacillariophycidae</taxon>
        <taxon>Bacillariales</taxon>
        <taxon>Bacillariaceae</taxon>
        <taxon>Fragilariopsis</taxon>
    </lineage>
</organism>
<accession>A0A1E7F7N0</accession>
<dbReference type="EMBL" id="KV784360">
    <property type="protein sequence ID" value="OEU14181.1"/>
    <property type="molecule type" value="Genomic_DNA"/>
</dbReference>
<evidence type="ECO:0000256" key="1">
    <source>
        <dbReference type="SAM" id="MobiDB-lite"/>
    </source>
</evidence>
<keyword evidence="3" id="KW-1185">Reference proteome</keyword>
<proteinExistence type="predicted"/>
<dbReference type="Gene3D" id="3.30.710.10">
    <property type="entry name" value="Potassium Channel Kv1.1, Chain A"/>
    <property type="match status" value="1"/>
</dbReference>
<dbReference type="Proteomes" id="UP000095751">
    <property type="component" value="Unassembled WGS sequence"/>
</dbReference>
<protein>
    <recommendedName>
        <fullName evidence="4">Right handed beta helix domain-containing protein</fullName>
    </recommendedName>
</protein>
<feature type="region of interest" description="Disordered" evidence="1">
    <location>
        <begin position="692"/>
        <end position="723"/>
    </location>
</feature>
<evidence type="ECO:0000313" key="2">
    <source>
        <dbReference type="EMBL" id="OEU14181.1"/>
    </source>
</evidence>
<evidence type="ECO:0008006" key="4">
    <source>
        <dbReference type="Google" id="ProtNLM"/>
    </source>
</evidence>